<reference evidence="2" key="1">
    <citation type="submission" date="2022-08" db="EMBL/GenBank/DDBJ databases">
        <title>Chelativorans sichuanense sp. nov., a paraffin oil-degrading bacterium isolated from a mixture of oil-based drill cuttings and paddy soil.</title>
        <authorList>
            <person name="Yu J."/>
            <person name="Liu H."/>
            <person name="Chen Q."/>
        </authorList>
    </citation>
    <scope>NUCLEOTIDE SEQUENCE</scope>
    <source>
        <strain evidence="2">SCAU 2101</strain>
    </source>
</reference>
<accession>A0A9X3B0S9</accession>
<name>A0A9X3B0S9_9HYPH</name>
<keyword evidence="3" id="KW-1185">Reference proteome</keyword>
<dbReference type="EMBL" id="JAODNV010000023">
    <property type="protein sequence ID" value="MCT8992059.1"/>
    <property type="molecule type" value="Genomic_DNA"/>
</dbReference>
<dbReference type="Proteomes" id="UP001149009">
    <property type="component" value="Unassembled WGS sequence"/>
</dbReference>
<evidence type="ECO:0000313" key="3">
    <source>
        <dbReference type="Proteomes" id="UP001149009"/>
    </source>
</evidence>
<gene>
    <name evidence="2" type="ORF">NYR54_17495</name>
</gene>
<sequence>MQRYLRLAALIASPAICVTCAMAVGYFAHGVINAKPAPDVSKLAVSILKSDNASPEMQDWAFEALGIHTEAPLAVGSIKPAR</sequence>
<dbReference type="RefSeq" id="WP_261517010.1">
    <property type="nucleotide sequence ID" value="NZ_JAODNV010000023.1"/>
</dbReference>
<dbReference type="AlphaFoldDB" id="A0A9X3B0S9"/>
<evidence type="ECO:0000313" key="2">
    <source>
        <dbReference type="EMBL" id="MCT8992059.1"/>
    </source>
</evidence>
<evidence type="ECO:0000256" key="1">
    <source>
        <dbReference type="SAM" id="SignalP"/>
    </source>
</evidence>
<feature type="signal peptide" evidence="1">
    <location>
        <begin position="1"/>
        <end position="23"/>
    </location>
</feature>
<protein>
    <submittedName>
        <fullName evidence="2">Uncharacterized protein</fullName>
    </submittedName>
</protein>
<keyword evidence="1" id="KW-0732">Signal</keyword>
<feature type="chain" id="PRO_5040999154" evidence="1">
    <location>
        <begin position="24"/>
        <end position="82"/>
    </location>
</feature>
<comment type="caution">
    <text evidence="2">The sequence shown here is derived from an EMBL/GenBank/DDBJ whole genome shotgun (WGS) entry which is preliminary data.</text>
</comment>
<organism evidence="2 3">
    <name type="scientific">Chelativorans petroleitrophicus</name>
    <dbReference type="NCBI Taxonomy" id="2975484"/>
    <lineage>
        <taxon>Bacteria</taxon>
        <taxon>Pseudomonadati</taxon>
        <taxon>Pseudomonadota</taxon>
        <taxon>Alphaproteobacteria</taxon>
        <taxon>Hyphomicrobiales</taxon>
        <taxon>Phyllobacteriaceae</taxon>
        <taxon>Chelativorans</taxon>
    </lineage>
</organism>
<proteinExistence type="predicted"/>